<dbReference type="EMBL" id="BGZK01000375">
    <property type="protein sequence ID" value="GBP40017.1"/>
    <property type="molecule type" value="Genomic_DNA"/>
</dbReference>
<reference evidence="4 5" key="1">
    <citation type="journal article" date="2019" name="Commun. Biol.">
        <title>The bagworm genome reveals a unique fibroin gene that provides high tensile strength.</title>
        <authorList>
            <person name="Kono N."/>
            <person name="Nakamura H."/>
            <person name="Ohtoshi R."/>
            <person name="Tomita M."/>
            <person name="Numata K."/>
            <person name="Arakawa K."/>
        </authorList>
    </citation>
    <scope>NUCLEOTIDE SEQUENCE [LARGE SCALE GENOMIC DNA]</scope>
</reference>
<dbReference type="PROSITE" id="PS51910">
    <property type="entry name" value="GH18_2"/>
    <property type="match status" value="1"/>
</dbReference>
<dbReference type="GO" id="GO:0070492">
    <property type="term" value="F:oligosaccharide binding"/>
    <property type="evidence" value="ECO:0007669"/>
    <property type="project" value="TreeGrafter"/>
</dbReference>
<keyword evidence="5" id="KW-1185">Reference proteome</keyword>
<dbReference type="Gene3D" id="3.20.20.80">
    <property type="entry name" value="Glycosidases"/>
    <property type="match status" value="1"/>
</dbReference>
<comment type="caution">
    <text evidence="4">The sequence shown here is derived from an EMBL/GenBank/DDBJ whole genome shotgun (WGS) entry which is preliminary data.</text>
</comment>
<evidence type="ECO:0000313" key="5">
    <source>
        <dbReference type="Proteomes" id="UP000299102"/>
    </source>
</evidence>
<dbReference type="InterPro" id="IPR001223">
    <property type="entry name" value="Glyco_hydro18_cat"/>
</dbReference>
<dbReference type="AlphaFoldDB" id="A0A4C1VNS6"/>
<dbReference type="GO" id="GO:0012505">
    <property type="term" value="C:endomembrane system"/>
    <property type="evidence" value="ECO:0007669"/>
    <property type="project" value="TreeGrafter"/>
</dbReference>
<evidence type="ECO:0000259" key="3">
    <source>
        <dbReference type="PROSITE" id="PS51910"/>
    </source>
</evidence>
<dbReference type="SUPFAM" id="SSF51445">
    <property type="entry name" value="(Trans)glycosidases"/>
    <property type="match status" value="1"/>
</dbReference>
<dbReference type="PANTHER" id="PTHR46066">
    <property type="entry name" value="CHITINASE DOMAIN-CONTAINING PROTEIN 1 FAMILY MEMBER"/>
    <property type="match status" value="1"/>
</dbReference>
<organism evidence="4 5">
    <name type="scientific">Eumeta variegata</name>
    <name type="common">Bagworm moth</name>
    <name type="synonym">Eumeta japonica</name>
    <dbReference type="NCBI Taxonomy" id="151549"/>
    <lineage>
        <taxon>Eukaryota</taxon>
        <taxon>Metazoa</taxon>
        <taxon>Ecdysozoa</taxon>
        <taxon>Arthropoda</taxon>
        <taxon>Hexapoda</taxon>
        <taxon>Insecta</taxon>
        <taxon>Pterygota</taxon>
        <taxon>Neoptera</taxon>
        <taxon>Endopterygota</taxon>
        <taxon>Lepidoptera</taxon>
        <taxon>Glossata</taxon>
        <taxon>Ditrysia</taxon>
        <taxon>Tineoidea</taxon>
        <taxon>Psychidae</taxon>
        <taxon>Oiketicinae</taxon>
        <taxon>Eumeta</taxon>
    </lineage>
</organism>
<dbReference type="GO" id="GO:0005975">
    <property type="term" value="P:carbohydrate metabolic process"/>
    <property type="evidence" value="ECO:0007669"/>
    <property type="project" value="InterPro"/>
</dbReference>
<dbReference type="InterPro" id="IPR029070">
    <property type="entry name" value="Chitinase_insertion_sf"/>
</dbReference>
<sequence>MLFENWQPSDLKAFFMEPTAHTEQKAFTEEVIKICRQWKFDGIVLEILSQIGKFADKSVKFLQQFGLAMSEDNFSVVLVYPPFRGYPTDEFFIQAFNDIYPYVTAVSVMTYDFSNPQKPGPNAPLYWMKLCIEKLIDNDDNPEKRSKILLGLNFYGNSYTANGGGPIVGTEYIELLKNAKTNQALTYNNNTAENYIEVRTSQGTKKIFYPSLYSIQKRLELAQEYGNGVAIWELGQGLDYFYDLL</sequence>
<evidence type="ECO:0000256" key="1">
    <source>
        <dbReference type="ARBA" id="ARBA00009336"/>
    </source>
</evidence>
<proteinExistence type="inferred from homology"/>
<feature type="domain" description="GH18" evidence="3">
    <location>
        <begin position="1"/>
        <end position="245"/>
    </location>
</feature>
<evidence type="ECO:0000313" key="4">
    <source>
        <dbReference type="EMBL" id="GBP40017.1"/>
    </source>
</evidence>
<comment type="similarity">
    <text evidence="1">Belongs to the glycosyl hydrolase 18 family.</text>
</comment>
<accession>A0A4C1VNS6</accession>
<dbReference type="Gene3D" id="3.10.50.10">
    <property type="match status" value="1"/>
</dbReference>
<dbReference type="GO" id="GO:0008061">
    <property type="term" value="F:chitin binding"/>
    <property type="evidence" value="ECO:0007669"/>
    <property type="project" value="InterPro"/>
</dbReference>
<dbReference type="STRING" id="151549.A0A4C1VNS6"/>
<gene>
    <name evidence="4" type="primary">chid1</name>
    <name evidence="4" type="ORF">EVAR_19144_1</name>
</gene>
<dbReference type="SMART" id="SM00636">
    <property type="entry name" value="Glyco_18"/>
    <property type="match status" value="1"/>
</dbReference>
<dbReference type="OrthoDB" id="10254444at2759"/>
<dbReference type="InterPro" id="IPR011583">
    <property type="entry name" value="Chitinase_II/V-like_cat"/>
</dbReference>
<dbReference type="Proteomes" id="UP000299102">
    <property type="component" value="Unassembled WGS sequence"/>
</dbReference>
<dbReference type="PANTHER" id="PTHR46066:SF2">
    <property type="entry name" value="CHITINASE DOMAIN-CONTAINING PROTEIN 1"/>
    <property type="match status" value="1"/>
</dbReference>
<dbReference type="InterPro" id="IPR017853">
    <property type="entry name" value="GH"/>
</dbReference>
<dbReference type="Pfam" id="PF00704">
    <property type="entry name" value="Glyco_hydro_18"/>
    <property type="match status" value="1"/>
</dbReference>
<name>A0A4C1VNS6_EUMVA</name>
<protein>
    <recommendedName>
        <fullName evidence="2">Chitinase domain-containing protein 1</fullName>
    </recommendedName>
</protein>
<evidence type="ECO:0000256" key="2">
    <source>
        <dbReference type="ARBA" id="ARBA00040976"/>
    </source>
</evidence>